<proteinExistence type="predicted"/>
<dbReference type="SUPFAM" id="SSF50494">
    <property type="entry name" value="Trypsin-like serine proteases"/>
    <property type="match status" value="1"/>
</dbReference>
<dbReference type="Proteomes" id="UP000248887">
    <property type="component" value="Unassembled WGS sequence"/>
</dbReference>
<gene>
    <name evidence="1" type="ORF">DI549_02560</name>
</gene>
<evidence type="ECO:0008006" key="3">
    <source>
        <dbReference type="Google" id="ProtNLM"/>
    </source>
</evidence>
<dbReference type="Pfam" id="PF13365">
    <property type="entry name" value="Trypsin_2"/>
    <property type="match status" value="1"/>
</dbReference>
<dbReference type="Gene3D" id="2.40.10.120">
    <property type="match status" value="1"/>
</dbReference>
<comment type="caution">
    <text evidence="1">The sequence shown here is derived from an EMBL/GenBank/DDBJ whole genome shotgun (WGS) entry which is preliminary data.</text>
</comment>
<evidence type="ECO:0000313" key="1">
    <source>
        <dbReference type="EMBL" id="PZQ85318.1"/>
    </source>
</evidence>
<reference evidence="1 2" key="1">
    <citation type="submission" date="2017-08" db="EMBL/GenBank/DDBJ databases">
        <title>Infants hospitalized years apart are colonized by the same room-sourced microbial strains.</title>
        <authorList>
            <person name="Brooks B."/>
            <person name="Olm M.R."/>
            <person name="Firek B.A."/>
            <person name="Baker R."/>
            <person name="Thomas B.C."/>
            <person name="Morowitz M.J."/>
            <person name="Banfield J.F."/>
        </authorList>
    </citation>
    <scope>NUCLEOTIDE SEQUENCE [LARGE SCALE GENOMIC DNA]</scope>
    <source>
        <strain evidence="1">S2_005_001_R2_27</strain>
    </source>
</reference>
<evidence type="ECO:0000313" key="2">
    <source>
        <dbReference type="Proteomes" id="UP000248887"/>
    </source>
</evidence>
<dbReference type="AlphaFoldDB" id="A0A2W5R5N4"/>
<dbReference type="EMBL" id="QFQD01000004">
    <property type="protein sequence ID" value="PZQ85318.1"/>
    <property type="molecule type" value="Genomic_DNA"/>
</dbReference>
<accession>A0A2W5R5N4</accession>
<sequence length="269" mass="27381">MMTCAASAGEQRNAANSASLPSAAILIDGDDRLSPADYARANGLSPAQMAGRFGATGIVRCGGAVGTGQLVEANNILLTAAHVLVAPGGAPRGTGEDCTFEIDAGGERQRVPILVERAMTGAREPYAMPAIHDWAVAPLLAPVRAARAYPLAPAMKVPGAVVLVAAARSGGEESHSLERCSARQVTAQGPGGLREVALDCDAEGGTSGSALLTPKGGLVGLYVGFRSSHPGTPGPFSMSHYNFALTVEGPLRQAIMSAARRSEPVTASR</sequence>
<name>A0A2W5R5N4_ANCNO</name>
<organism evidence="1 2">
    <name type="scientific">Ancylobacter novellus</name>
    <name type="common">Thiobacillus novellus</name>
    <dbReference type="NCBI Taxonomy" id="921"/>
    <lineage>
        <taxon>Bacteria</taxon>
        <taxon>Pseudomonadati</taxon>
        <taxon>Pseudomonadota</taxon>
        <taxon>Alphaproteobacteria</taxon>
        <taxon>Hyphomicrobiales</taxon>
        <taxon>Xanthobacteraceae</taxon>
        <taxon>Ancylobacter</taxon>
    </lineage>
</organism>
<dbReference type="InterPro" id="IPR009003">
    <property type="entry name" value="Peptidase_S1_PA"/>
</dbReference>
<protein>
    <recommendedName>
        <fullName evidence="3">Serine protease</fullName>
    </recommendedName>
</protein>